<dbReference type="InterPro" id="IPR017055">
    <property type="entry name" value="Sig_transdc_His_kinase_DctB"/>
</dbReference>
<feature type="coiled-coil region" evidence="14">
    <location>
        <begin position="314"/>
        <end position="369"/>
    </location>
</feature>
<dbReference type="SUPFAM" id="SSF103190">
    <property type="entry name" value="Sensory domain-like"/>
    <property type="match status" value="1"/>
</dbReference>
<evidence type="ECO:0000256" key="11">
    <source>
        <dbReference type="ARBA" id="ARBA00022989"/>
    </source>
</evidence>
<dbReference type="PIRSF" id="PIRSF036431">
    <property type="entry name" value="STHK_DctB"/>
    <property type="match status" value="1"/>
</dbReference>
<evidence type="ECO:0000256" key="4">
    <source>
        <dbReference type="ARBA" id="ARBA00022475"/>
    </source>
</evidence>
<keyword evidence="11 15" id="KW-1133">Transmembrane helix</keyword>
<dbReference type="SUPFAM" id="SSF55874">
    <property type="entry name" value="ATPase domain of HSP90 chaperone/DNA topoisomerase II/histidine kinase"/>
    <property type="match status" value="1"/>
</dbReference>
<dbReference type="EC" id="2.7.13.3" evidence="3"/>
<keyword evidence="18" id="KW-1185">Reference proteome</keyword>
<dbReference type="EMBL" id="QGLE01000003">
    <property type="protein sequence ID" value="PWR24659.1"/>
    <property type="molecule type" value="Genomic_DNA"/>
</dbReference>
<evidence type="ECO:0000256" key="7">
    <source>
        <dbReference type="ARBA" id="ARBA00022692"/>
    </source>
</evidence>
<reference evidence="17 18" key="1">
    <citation type="submission" date="2018-05" db="EMBL/GenBank/DDBJ databases">
        <title>Zavarzinia sp. HR-AS.</title>
        <authorList>
            <person name="Lee Y."/>
            <person name="Jeon C.O."/>
        </authorList>
    </citation>
    <scope>NUCLEOTIDE SEQUENCE [LARGE SCALE GENOMIC DNA]</scope>
    <source>
        <strain evidence="17 18">HR-AS</strain>
    </source>
</reference>
<comment type="subcellular location">
    <subcellularLocation>
        <location evidence="2">Cell membrane</location>
        <topology evidence="2">Multi-pass membrane protein</topology>
    </subcellularLocation>
</comment>
<dbReference type="SMART" id="SM00387">
    <property type="entry name" value="HATPase_c"/>
    <property type="match status" value="1"/>
</dbReference>
<comment type="caution">
    <text evidence="17">The sequence shown here is derived from an EMBL/GenBank/DDBJ whole genome shotgun (WGS) entry which is preliminary data.</text>
</comment>
<feature type="transmembrane region" description="Helical" evidence="15">
    <location>
        <begin position="12"/>
        <end position="31"/>
    </location>
</feature>
<evidence type="ECO:0000256" key="13">
    <source>
        <dbReference type="ARBA" id="ARBA00023136"/>
    </source>
</evidence>
<evidence type="ECO:0000256" key="10">
    <source>
        <dbReference type="ARBA" id="ARBA00022840"/>
    </source>
</evidence>
<evidence type="ECO:0000256" key="15">
    <source>
        <dbReference type="SAM" id="Phobius"/>
    </source>
</evidence>
<evidence type="ECO:0000256" key="1">
    <source>
        <dbReference type="ARBA" id="ARBA00000085"/>
    </source>
</evidence>
<evidence type="ECO:0000256" key="14">
    <source>
        <dbReference type="SAM" id="Coils"/>
    </source>
</evidence>
<dbReference type="InterPro" id="IPR003661">
    <property type="entry name" value="HisK_dim/P_dom"/>
</dbReference>
<dbReference type="GO" id="GO:0005886">
    <property type="term" value="C:plasma membrane"/>
    <property type="evidence" value="ECO:0007669"/>
    <property type="project" value="UniProtKB-SubCell"/>
</dbReference>
<dbReference type="Pfam" id="PF02518">
    <property type="entry name" value="HATPase_c"/>
    <property type="match status" value="1"/>
</dbReference>
<accession>A0A317ECM2</accession>
<dbReference type="AlphaFoldDB" id="A0A317ECM2"/>
<dbReference type="OrthoDB" id="7568856at2"/>
<keyword evidence="13 15" id="KW-0472">Membrane</keyword>
<proteinExistence type="predicted"/>
<evidence type="ECO:0000313" key="17">
    <source>
        <dbReference type="EMBL" id="PWR24659.1"/>
    </source>
</evidence>
<dbReference type="PRINTS" id="PR00344">
    <property type="entry name" value="BCTRLSENSOR"/>
</dbReference>
<dbReference type="InterPro" id="IPR036890">
    <property type="entry name" value="HATPase_C_sf"/>
</dbReference>
<evidence type="ECO:0000313" key="18">
    <source>
        <dbReference type="Proteomes" id="UP000245461"/>
    </source>
</evidence>
<dbReference type="InterPro" id="IPR004358">
    <property type="entry name" value="Sig_transdc_His_kin-like_C"/>
</dbReference>
<gene>
    <name evidence="17" type="ORF">DKG74_07605</name>
</gene>
<evidence type="ECO:0000256" key="3">
    <source>
        <dbReference type="ARBA" id="ARBA00012438"/>
    </source>
</evidence>
<dbReference type="SMART" id="SM00388">
    <property type="entry name" value="HisKA"/>
    <property type="match status" value="1"/>
</dbReference>
<dbReference type="InterPro" id="IPR036097">
    <property type="entry name" value="HisK_dim/P_sf"/>
</dbReference>
<evidence type="ECO:0000256" key="2">
    <source>
        <dbReference type="ARBA" id="ARBA00004651"/>
    </source>
</evidence>
<dbReference type="PROSITE" id="PS50109">
    <property type="entry name" value="HIS_KIN"/>
    <property type="match status" value="1"/>
</dbReference>
<dbReference type="SUPFAM" id="SSF47384">
    <property type="entry name" value="Homodimeric domain of signal transducing histidine kinase"/>
    <property type="match status" value="1"/>
</dbReference>
<dbReference type="CDD" id="cd00082">
    <property type="entry name" value="HisKA"/>
    <property type="match status" value="1"/>
</dbReference>
<evidence type="ECO:0000259" key="16">
    <source>
        <dbReference type="PROSITE" id="PS50109"/>
    </source>
</evidence>
<dbReference type="Proteomes" id="UP000245461">
    <property type="component" value="Unassembled WGS sequence"/>
</dbReference>
<evidence type="ECO:0000256" key="12">
    <source>
        <dbReference type="ARBA" id="ARBA00023012"/>
    </source>
</evidence>
<keyword evidence="5" id="KW-0597">Phosphoprotein</keyword>
<dbReference type="InterPro" id="IPR003594">
    <property type="entry name" value="HATPase_dom"/>
</dbReference>
<dbReference type="InterPro" id="IPR029151">
    <property type="entry name" value="Sensor-like_sf"/>
</dbReference>
<protein>
    <recommendedName>
        <fullName evidence="3">histidine kinase</fullName>
        <ecNumber evidence="3">2.7.13.3</ecNumber>
    </recommendedName>
</protein>
<dbReference type="InterPro" id="IPR005467">
    <property type="entry name" value="His_kinase_dom"/>
</dbReference>
<feature type="transmembrane region" description="Helical" evidence="15">
    <location>
        <begin position="259"/>
        <end position="278"/>
    </location>
</feature>
<dbReference type="PANTHER" id="PTHR43065:SF46">
    <property type="entry name" value="C4-DICARBOXYLATE TRANSPORT SENSOR PROTEIN DCTB"/>
    <property type="match status" value="1"/>
</dbReference>
<keyword evidence="14" id="KW-0175">Coiled coil</keyword>
<feature type="transmembrane region" description="Helical" evidence="15">
    <location>
        <begin position="290"/>
        <end position="311"/>
    </location>
</feature>
<keyword evidence="7 15" id="KW-0812">Transmembrane</keyword>
<name>A0A317ECM2_9PROT</name>
<dbReference type="InterPro" id="IPR033479">
    <property type="entry name" value="dCache_1"/>
</dbReference>
<keyword evidence="10" id="KW-0067">ATP-binding</keyword>
<dbReference type="Gene3D" id="6.10.250.3020">
    <property type="match status" value="1"/>
</dbReference>
<dbReference type="PANTHER" id="PTHR43065">
    <property type="entry name" value="SENSOR HISTIDINE KINASE"/>
    <property type="match status" value="1"/>
</dbReference>
<sequence>MVLGGNPHRRAWALFALAGVLLCLGAMLFAVGEARERALAAARAQVATDARLKVAVLRAEIEKHRSLPVVLAEDPDVAAALTLAGDAAVVAAMNGKLEALSRDTRVGVIYVMDRQGLTVAASNWREPTSFVGQRYDFRPYFKAALASGAAEHFALGTMSNKPGLYLARRLRDGLGVVVIKVEFDALEEEWAGDRDPVMVTDDKGVVLLTDRADWRFHTLAPLDAATIEATRASLQFGAAPLAPLPVTERADDLLRVGGARFVTAAVPVPTTGWTLMLLRGLQPVTRQAEVSAALFALFGSLVVIGPAGVYLRRRQRAQERQHQDIARRRELEAEVEDRTRDLVAANTRLSGEIAERQQLQDELAQANRLAILGQIAASVAHEINQPVAAIRSYADNAAAFIDRGDAATARANLGLIAGLTEKIGVITGQLRNFARRAGRAAGPVDLSAVVDGALLLLGPRLRRQGAEIARDIPADLPAAHGNAVRLEQVLVNLLQNALDAVPGVPRIAIAARATADAVEVSVADNGPGLSPEVRARLFTPFVTTKPSGLGLGLVISGDIVKDLGGSLEAGEAPAGGALFTVRLRRA</sequence>
<evidence type="ECO:0000256" key="5">
    <source>
        <dbReference type="ARBA" id="ARBA00022553"/>
    </source>
</evidence>
<evidence type="ECO:0000256" key="8">
    <source>
        <dbReference type="ARBA" id="ARBA00022741"/>
    </source>
</evidence>
<keyword evidence="6" id="KW-0808">Transferase</keyword>
<dbReference type="Gene3D" id="3.30.565.10">
    <property type="entry name" value="Histidine kinase-like ATPase, C-terminal domain"/>
    <property type="match status" value="1"/>
</dbReference>
<keyword evidence="8" id="KW-0547">Nucleotide-binding</keyword>
<dbReference type="Pfam" id="PF02743">
    <property type="entry name" value="dCache_1"/>
    <property type="match status" value="1"/>
</dbReference>
<keyword evidence="4" id="KW-1003">Cell membrane</keyword>
<evidence type="ECO:0000256" key="6">
    <source>
        <dbReference type="ARBA" id="ARBA00022679"/>
    </source>
</evidence>
<dbReference type="GO" id="GO:0005524">
    <property type="term" value="F:ATP binding"/>
    <property type="evidence" value="ECO:0007669"/>
    <property type="project" value="UniProtKB-KW"/>
</dbReference>
<keyword evidence="9 17" id="KW-0418">Kinase</keyword>
<organism evidence="17 18">
    <name type="scientific">Zavarzinia aquatilis</name>
    <dbReference type="NCBI Taxonomy" id="2211142"/>
    <lineage>
        <taxon>Bacteria</taxon>
        <taxon>Pseudomonadati</taxon>
        <taxon>Pseudomonadota</taxon>
        <taxon>Alphaproteobacteria</taxon>
        <taxon>Rhodospirillales</taxon>
        <taxon>Zavarziniaceae</taxon>
        <taxon>Zavarzinia</taxon>
    </lineage>
</organism>
<dbReference type="GO" id="GO:0000155">
    <property type="term" value="F:phosphorelay sensor kinase activity"/>
    <property type="evidence" value="ECO:0007669"/>
    <property type="project" value="InterPro"/>
</dbReference>
<evidence type="ECO:0000256" key="9">
    <source>
        <dbReference type="ARBA" id="ARBA00022777"/>
    </source>
</evidence>
<keyword evidence="12" id="KW-0902">Two-component regulatory system</keyword>
<dbReference type="Gene3D" id="3.30.450.20">
    <property type="entry name" value="PAS domain"/>
    <property type="match status" value="2"/>
</dbReference>
<comment type="catalytic activity">
    <reaction evidence="1">
        <text>ATP + protein L-histidine = ADP + protein N-phospho-L-histidine.</text>
        <dbReference type="EC" id="2.7.13.3"/>
    </reaction>
</comment>
<dbReference type="Gene3D" id="1.10.287.130">
    <property type="match status" value="1"/>
</dbReference>
<feature type="domain" description="Histidine kinase" evidence="16">
    <location>
        <begin position="378"/>
        <end position="586"/>
    </location>
</feature>